<proteinExistence type="predicted"/>
<evidence type="ECO:0000256" key="1">
    <source>
        <dbReference type="SAM" id="MobiDB-lite"/>
    </source>
</evidence>
<feature type="region of interest" description="Disordered" evidence="1">
    <location>
        <begin position="1"/>
        <end position="86"/>
    </location>
</feature>
<feature type="compositionally biased region" description="Low complexity" evidence="1">
    <location>
        <begin position="22"/>
        <end position="44"/>
    </location>
</feature>
<dbReference type="Proteomes" id="UP001501585">
    <property type="component" value="Unassembled WGS sequence"/>
</dbReference>
<organism evidence="3 4">
    <name type="scientific">Nocardiopsis rhodophaea</name>
    <dbReference type="NCBI Taxonomy" id="280238"/>
    <lineage>
        <taxon>Bacteria</taxon>
        <taxon>Bacillati</taxon>
        <taxon>Actinomycetota</taxon>
        <taxon>Actinomycetes</taxon>
        <taxon>Streptosporangiales</taxon>
        <taxon>Nocardiopsidaceae</taxon>
        <taxon>Nocardiopsis</taxon>
    </lineage>
</organism>
<feature type="transmembrane region" description="Helical" evidence="2">
    <location>
        <begin position="94"/>
        <end position="115"/>
    </location>
</feature>
<reference evidence="3 4" key="1">
    <citation type="journal article" date="2019" name="Int. J. Syst. Evol. Microbiol.">
        <title>The Global Catalogue of Microorganisms (GCM) 10K type strain sequencing project: providing services to taxonomists for standard genome sequencing and annotation.</title>
        <authorList>
            <consortium name="The Broad Institute Genomics Platform"/>
            <consortium name="The Broad Institute Genome Sequencing Center for Infectious Disease"/>
            <person name="Wu L."/>
            <person name="Ma J."/>
        </authorList>
    </citation>
    <scope>NUCLEOTIDE SEQUENCE [LARGE SCALE GENOMIC DNA]</scope>
    <source>
        <strain evidence="3 4">JCM 15313</strain>
    </source>
</reference>
<keyword evidence="2" id="KW-1133">Transmembrane helix</keyword>
<comment type="caution">
    <text evidence="3">The sequence shown here is derived from an EMBL/GenBank/DDBJ whole genome shotgun (WGS) entry which is preliminary data.</text>
</comment>
<evidence type="ECO:0000313" key="4">
    <source>
        <dbReference type="Proteomes" id="UP001501585"/>
    </source>
</evidence>
<protein>
    <submittedName>
        <fullName evidence="3">Uncharacterized protein</fullName>
    </submittedName>
</protein>
<evidence type="ECO:0000256" key="2">
    <source>
        <dbReference type="SAM" id="Phobius"/>
    </source>
</evidence>
<evidence type="ECO:0000313" key="3">
    <source>
        <dbReference type="EMBL" id="GAA2002321.1"/>
    </source>
</evidence>
<dbReference type="EMBL" id="BAAAPC010000013">
    <property type="protein sequence ID" value="GAA2002321.1"/>
    <property type="molecule type" value="Genomic_DNA"/>
</dbReference>
<keyword evidence="4" id="KW-1185">Reference proteome</keyword>
<feature type="transmembrane region" description="Helical" evidence="2">
    <location>
        <begin position="170"/>
        <end position="190"/>
    </location>
</feature>
<gene>
    <name evidence="3" type="ORF">GCM10009799_31830</name>
</gene>
<feature type="compositionally biased region" description="Basic and acidic residues" evidence="1">
    <location>
        <begin position="10"/>
        <end position="21"/>
    </location>
</feature>
<feature type="transmembrane region" description="Helical" evidence="2">
    <location>
        <begin position="135"/>
        <end position="158"/>
    </location>
</feature>
<sequence>MTTKPNSPDDTPREPQGHDDATPSAEETAATDTTGDGPDKGSGTEAETSGSEANAAGETADAPADDTGRDAAGAAAHGDNEPDDEDVLLAPPTAGLFSAETFAIASLLAIGAALIGTRLTEMLMNVSAATQPSAVTAMVLGDGGTALIGVFFGLLSLGLTTEYSRPWARWAAMAAVLVGILFIAASAYVFTQVPAPAPVPGF</sequence>
<keyword evidence="2" id="KW-0472">Membrane</keyword>
<dbReference type="RefSeq" id="WP_344104668.1">
    <property type="nucleotide sequence ID" value="NZ_BAAAPC010000013.1"/>
</dbReference>
<name>A0ABN2T9D9_9ACTN</name>
<keyword evidence="2" id="KW-0812">Transmembrane</keyword>
<accession>A0ABN2T9D9</accession>